<feature type="coiled-coil region" evidence="1">
    <location>
        <begin position="1192"/>
        <end position="1239"/>
    </location>
</feature>
<feature type="compositionally biased region" description="Basic and acidic residues" evidence="2">
    <location>
        <begin position="460"/>
        <end position="487"/>
    </location>
</feature>
<accession>A0A7R8XAI1</accession>
<feature type="compositionally biased region" description="Basic and acidic residues" evidence="2">
    <location>
        <begin position="226"/>
        <end position="263"/>
    </location>
</feature>
<feature type="region of interest" description="Disordered" evidence="2">
    <location>
        <begin position="1115"/>
        <end position="1189"/>
    </location>
</feature>
<evidence type="ECO:0000313" key="3">
    <source>
        <dbReference type="EMBL" id="CAD7243588.1"/>
    </source>
</evidence>
<dbReference type="OrthoDB" id="306254at2759"/>
<feature type="compositionally biased region" description="Polar residues" evidence="2">
    <location>
        <begin position="1379"/>
        <end position="1388"/>
    </location>
</feature>
<dbReference type="EMBL" id="CAJPEV010000461">
    <property type="protein sequence ID" value="CAG0885514.1"/>
    <property type="molecule type" value="Genomic_DNA"/>
</dbReference>
<feature type="region of interest" description="Disordered" evidence="2">
    <location>
        <begin position="77"/>
        <end position="97"/>
    </location>
</feature>
<feature type="compositionally biased region" description="Basic and acidic residues" evidence="2">
    <location>
        <begin position="342"/>
        <end position="354"/>
    </location>
</feature>
<dbReference type="InterPro" id="IPR028750">
    <property type="entry name" value="CEP350/CC187"/>
</dbReference>
<dbReference type="EMBL" id="LR899978">
    <property type="protein sequence ID" value="CAD7243588.1"/>
    <property type="molecule type" value="Genomic_DNA"/>
</dbReference>
<evidence type="ECO:0000256" key="1">
    <source>
        <dbReference type="SAM" id="Coils"/>
    </source>
</evidence>
<feature type="region of interest" description="Disordered" evidence="2">
    <location>
        <begin position="407"/>
        <end position="428"/>
    </location>
</feature>
<dbReference type="Proteomes" id="UP000677054">
    <property type="component" value="Unassembled WGS sequence"/>
</dbReference>
<feature type="compositionally biased region" description="Polar residues" evidence="2">
    <location>
        <begin position="843"/>
        <end position="865"/>
    </location>
</feature>
<dbReference type="GO" id="GO:0005813">
    <property type="term" value="C:centrosome"/>
    <property type="evidence" value="ECO:0007669"/>
    <property type="project" value="InterPro"/>
</dbReference>
<gene>
    <name evidence="3" type="ORF">DSTB1V02_LOCUS3504</name>
</gene>
<feature type="region of interest" description="Disordered" evidence="2">
    <location>
        <begin position="810"/>
        <end position="915"/>
    </location>
</feature>
<feature type="compositionally biased region" description="Basic and acidic residues" evidence="2">
    <location>
        <begin position="416"/>
        <end position="428"/>
    </location>
</feature>
<organism evidence="3">
    <name type="scientific">Darwinula stevensoni</name>
    <dbReference type="NCBI Taxonomy" id="69355"/>
    <lineage>
        <taxon>Eukaryota</taxon>
        <taxon>Metazoa</taxon>
        <taxon>Ecdysozoa</taxon>
        <taxon>Arthropoda</taxon>
        <taxon>Crustacea</taxon>
        <taxon>Oligostraca</taxon>
        <taxon>Ostracoda</taxon>
        <taxon>Podocopa</taxon>
        <taxon>Podocopida</taxon>
        <taxon>Darwinulocopina</taxon>
        <taxon>Darwinuloidea</taxon>
        <taxon>Darwinulidae</taxon>
        <taxon>Darwinula</taxon>
    </lineage>
</organism>
<feature type="compositionally biased region" description="Polar residues" evidence="2">
    <location>
        <begin position="564"/>
        <end position="574"/>
    </location>
</feature>
<reference evidence="3" key="1">
    <citation type="submission" date="2020-11" db="EMBL/GenBank/DDBJ databases">
        <authorList>
            <person name="Tran Van P."/>
        </authorList>
    </citation>
    <scope>NUCLEOTIDE SEQUENCE</scope>
</reference>
<dbReference type="GO" id="GO:0008017">
    <property type="term" value="F:microtubule binding"/>
    <property type="evidence" value="ECO:0007669"/>
    <property type="project" value="InterPro"/>
</dbReference>
<evidence type="ECO:0000256" key="2">
    <source>
        <dbReference type="SAM" id="MobiDB-lite"/>
    </source>
</evidence>
<dbReference type="PANTHER" id="PTHR13958">
    <property type="entry name" value="CENTROSOME-ASSOCIATED PROTEIN 350"/>
    <property type="match status" value="1"/>
</dbReference>
<feature type="compositionally biased region" description="Polar residues" evidence="2">
    <location>
        <begin position="1321"/>
        <end position="1337"/>
    </location>
</feature>
<feature type="compositionally biased region" description="Basic and acidic residues" evidence="2">
    <location>
        <begin position="271"/>
        <end position="311"/>
    </location>
</feature>
<feature type="region of interest" description="Disordered" evidence="2">
    <location>
        <begin position="460"/>
        <end position="497"/>
    </location>
</feature>
<feature type="compositionally biased region" description="Basic and acidic residues" evidence="2">
    <location>
        <begin position="1137"/>
        <end position="1153"/>
    </location>
</feature>
<feature type="compositionally biased region" description="Low complexity" evidence="2">
    <location>
        <begin position="1124"/>
        <end position="1134"/>
    </location>
</feature>
<feature type="region of interest" description="Disordered" evidence="2">
    <location>
        <begin position="226"/>
        <end position="354"/>
    </location>
</feature>
<evidence type="ECO:0000313" key="4">
    <source>
        <dbReference type="Proteomes" id="UP000677054"/>
    </source>
</evidence>
<keyword evidence="1" id="KW-0175">Coiled coil</keyword>
<evidence type="ECO:0008006" key="5">
    <source>
        <dbReference type="Google" id="ProtNLM"/>
    </source>
</evidence>
<feature type="region of interest" description="Disordered" evidence="2">
    <location>
        <begin position="564"/>
        <end position="604"/>
    </location>
</feature>
<keyword evidence="4" id="KW-1185">Reference proteome</keyword>
<feature type="compositionally biased region" description="Basic and acidic residues" evidence="2">
    <location>
        <begin position="582"/>
        <end position="596"/>
    </location>
</feature>
<feature type="compositionally biased region" description="Low complexity" evidence="2">
    <location>
        <begin position="1275"/>
        <end position="1288"/>
    </location>
</feature>
<feature type="region of interest" description="Disordered" evidence="2">
    <location>
        <begin position="1"/>
        <end position="53"/>
    </location>
</feature>
<dbReference type="GO" id="GO:0034453">
    <property type="term" value="P:microtubule anchoring"/>
    <property type="evidence" value="ECO:0007669"/>
    <property type="project" value="InterPro"/>
</dbReference>
<feature type="region of interest" description="Disordered" evidence="2">
    <location>
        <begin position="169"/>
        <end position="204"/>
    </location>
</feature>
<feature type="region of interest" description="Disordered" evidence="2">
    <location>
        <begin position="1254"/>
        <end position="1393"/>
    </location>
</feature>
<dbReference type="PANTHER" id="PTHR13958:SF3">
    <property type="entry name" value="CAP-GLY DOMAIN-CONTAINING PROTEIN-RELATED"/>
    <property type="match status" value="1"/>
</dbReference>
<protein>
    <recommendedName>
        <fullName evidence="5">Centrosome-associated protein 350</fullName>
    </recommendedName>
</protein>
<feature type="coiled-coil region" evidence="1">
    <location>
        <begin position="715"/>
        <end position="753"/>
    </location>
</feature>
<feature type="compositionally biased region" description="Basic and acidic residues" evidence="2">
    <location>
        <begin position="1257"/>
        <end position="1274"/>
    </location>
</feature>
<feature type="compositionally biased region" description="Low complexity" evidence="2">
    <location>
        <begin position="810"/>
        <end position="819"/>
    </location>
</feature>
<name>A0A7R8XAI1_9CRUS</name>
<proteinExistence type="predicted"/>
<sequence length="1985" mass="224638">MFLKTPPAYRRSRKWPFNGGFRTSRAMGTYQPDRGLSPLRGSEGKGMDETWPVNHLRNSDLRCRVNGDDELGGEVKTMHQEEQDRGKTAHEQPMRRATREQLVKKVEKTYKFDVPQFRQLPSPTESGIAWNRNMQINDGRQSVTSSHSSFEEMERMLLEKFVRRTKGSQEDADCIQREPAGVKPQEHATQQNQVDMKEEPHNHSSAPVVSVTDFLKALESLGVQRHTTDHLEKHEEELEKEVDEIKTQRDEESIKTNHAKETIEEVQVDNSESRRSSADDSELKSRKRRSDEMEGPSQEKRPLPPVERNETLEVQQGERIIIPRQKIRKNSVSPTKKVMPKKTQEKSEVKCEARRPISKKSLAEWKKEIESLRQKRRQHCVAVMMAHPEPTVKERHYDQTTVQKYIKEKRHKRQKKNVEEAKTKMERDGQKKILLKQLDEARRIGKMKPPHVGTLAKDLLQAKRDLPDSQEGRSRVKREEMDIKEGSGDTEEYASNEDRRRDIQVLIASLRARLQVEYPLLSGMPPNVSLPQPEDIKGRKEKQEEAVRIIQRFFRKVTLRQKMTARNGTAQSEVPEQAARATAREQDARAPDRAVQDAHTPSFDPDPYNIINSLRRKLKYGGLKFSGLNVLHIPLQEKFQATERGMQTESIPVEEKIHEGDIEYRSDFDSPSHFLEESHPYESHETSVQSIQETNITVSTTSSSAAISAELPASKMGLEEQLNCERLRYRDLLQEMEQIYHETKEMLQESSQSHAAITQQTAKALKALSQLSHQAAAPTCNAEVQAPDYAIVSSKGVQVNVNVSESMQSSSMFKSSQVEGKQKSPGNSFQMETIPESFKSDAHASSSIPESQKSDEGTSVSVPETQKSDAGVSVSIQESQKSDEGASVSIPEELTDDTSTNSKAPDIYSEGEGYSSDFEGSGTSLILHTFKVKHPEFVELGSGAEKEETELVAQETNTKGLNSSEAQVSLQSFITESDSFTQMNISLLQHFLEDANARAQRQKALVSAKEASLRQKMMLRFTRLQKQKIQCKERGDDARLGSLKATEQKLVQKYQEEKQYLQKVREELYLETQRERERLLRHHHHILRLRKQLQLDTSPSQATLPMESLEVASSTSELLKEEASSSSAIESPLLPMEVKEEGERDKDGGETKKTGKSGITFVSKVSTSLSSDGEDWSPASSTRTSAKAWHGLKKIESEKRHLSRREQQLAERRKNVEELIQWKQRLEAEEKHVQLLEHQAFLLLREKKQLPLVHPSYSRDDGSQPVSDAEKTSTPKEPSSQSQPKEPSGSASIPEELTHSVSHPIESEALLEEVSHIGMDTSHSQDSLDSASDTSPQGMPRSSLVDKLRKKSGLGNRSALSPKARLHQKDSSGSEDSMAHSQNETASDASDVESRIAALEQQLRRRSAEAEKLKKEQKRRYHEKLRSKEQALLKQIEMYDALINQTRADLEQELGLANCEAHAGAVKPVIKHPCVRQKEIKATASDQSMQEDSSKVIENLTDDDVQPTVASLEPSYSLDFEESRVMDATFQHPYFAPDSSKESGKEEKAHALVDNLVSSLLNESIMKVESIVVRKETRIKDVTDFYLQSMLDSALSDVLGIWEQKWRARKGGDETDASEKSVSQRISDIMACIGFKEPTPSPSSPKLLTPSFTFDLPSPESTSPLPPSEKHDLMAPLLPATVVLRPHQKGLPSEDGVSIERQGWIDDDLVLISHQMEHEKLRRQQAKIEHEIQELEALQQLQQIQQQYPNYFIREIPNKPPPPYTPPFLPSENLTPAGPHSLSKADLQKLAEEVLKPIPSKKKEVEDLVMKIASDILETHEKGVPLEQISPNSNLTSAEELLQNGADAHARKFFKDFLFDFTKELLVNVLIRDESVPRPAWTRSSQIPHSEEELKRIVADQVLCTMGLVPRTNKDSLIIRWSKKKRDHVDEILIRELQEEEKEWTNYDAEEETVKHGLANAIFDNLLLETGKIFEGILSKRGGGS</sequence>